<comment type="caution">
    <text evidence="1">The sequence shown here is derived from an EMBL/GenBank/DDBJ whole genome shotgun (WGS) entry which is preliminary data.</text>
</comment>
<dbReference type="AlphaFoldDB" id="A0A2G8JQA1"/>
<dbReference type="InterPro" id="IPR036134">
    <property type="entry name" value="Crypto/Photolyase_FAD-like_sf"/>
</dbReference>
<keyword evidence="1" id="KW-0456">Lyase</keyword>
<organism evidence="1 2">
    <name type="scientific">Stichopus japonicus</name>
    <name type="common">Sea cucumber</name>
    <dbReference type="NCBI Taxonomy" id="307972"/>
    <lineage>
        <taxon>Eukaryota</taxon>
        <taxon>Metazoa</taxon>
        <taxon>Echinodermata</taxon>
        <taxon>Eleutherozoa</taxon>
        <taxon>Echinozoa</taxon>
        <taxon>Holothuroidea</taxon>
        <taxon>Aspidochirotacea</taxon>
        <taxon>Aspidochirotida</taxon>
        <taxon>Stichopodidae</taxon>
        <taxon>Apostichopus</taxon>
    </lineage>
</organism>
<accession>A0A2G8JQA1</accession>
<reference evidence="1 2" key="1">
    <citation type="journal article" date="2017" name="PLoS Biol.">
        <title>The sea cucumber genome provides insights into morphological evolution and visceral regeneration.</title>
        <authorList>
            <person name="Zhang X."/>
            <person name="Sun L."/>
            <person name="Yuan J."/>
            <person name="Sun Y."/>
            <person name="Gao Y."/>
            <person name="Zhang L."/>
            <person name="Li S."/>
            <person name="Dai H."/>
            <person name="Hamel J.F."/>
            <person name="Liu C."/>
            <person name="Yu Y."/>
            <person name="Liu S."/>
            <person name="Lin W."/>
            <person name="Guo K."/>
            <person name="Jin S."/>
            <person name="Xu P."/>
            <person name="Storey K.B."/>
            <person name="Huan P."/>
            <person name="Zhang T."/>
            <person name="Zhou Y."/>
            <person name="Zhang J."/>
            <person name="Lin C."/>
            <person name="Li X."/>
            <person name="Xing L."/>
            <person name="Huo D."/>
            <person name="Sun M."/>
            <person name="Wang L."/>
            <person name="Mercier A."/>
            <person name="Li F."/>
            <person name="Yang H."/>
            <person name="Xiang J."/>
        </authorList>
    </citation>
    <scope>NUCLEOTIDE SEQUENCE [LARGE SCALE GENOMIC DNA]</scope>
    <source>
        <strain evidence="1">Shaxun</strain>
        <tissue evidence="1">Muscle</tissue>
    </source>
</reference>
<dbReference type="GO" id="GO:0003904">
    <property type="term" value="F:deoxyribodipyrimidine photo-lyase activity"/>
    <property type="evidence" value="ECO:0007669"/>
    <property type="project" value="TreeGrafter"/>
</dbReference>
<dbReference type="OrthoDB" id="496749at2759"/>
<dbReference type="GO" id="GO:0000719">
    <property type="term" value="P:photoreactive repair"/>
    <property type="evidence" value="ECO:0007669"/>
    <property type="project" value="TreeGrafter"/>
</dbReference>
<dbReference type="Gene3D" id="1.25.40.80">
    <property type="match status" value="1"/>
</dbReference>
<dbReference type="Proteomes" id="UP000230750">
    <property type="component" value="Unassembled WGS sequence"/>
</dbReference>
<dbReference type="PANTHER" id="PTHR10211">
    <property type="entry name" value="DEOXYRIBODIPYRIMIDINE PHOTOLYASE"/>
    <property type="match status" value="1"/>
</dbReference>
<protein>
    <submittedName>
        <fullName evidence="1">Deoxyribodipyrimidine photo-lyase</fullName>
    </submittedName>
</protein>
<dbReference type="STRING" id="307972.A0A2G8JQA1"/>
<dbReference type="InterPro" id="IPR052219">
    <property type="entry name" value="Photolyase_Class-2"/>
</dbReference>
<evidence type="ECO:0000313" key="1">
    <source>
        <dbReference type="EMBL" id="PIK37903.1"/>
    </source>
</evidence>
<gene>
    <name evidence="1" type="ORF">BSL78_25253</name>
</gene>
<dbReference type="SUPFAM" id="SSF48173">
    <property type="entry name" value="Cryptochrome/photolyase FAD-binding domain"/>
    <property type="match status" value="1"/>
</dbReference>
<dbReference type="PANTHER" id="PTHR10211:SF0">
    <property type="entry name" value="DEOXYRIBODIPYRIMIDINE PHOTO-LYASE"/>
    <property type="match status" value="1"/>
</dbReference>
<sequence length="137" mass="15998">MSSEILSILSGQIAAQRCVLVVKQFKNKYKESVDSYTEELVVRRELAENFCFYNEKYDSIEGTNEWAKKTLEVHAGDERKYVYTKEQFEEGKTHEDLWNAAQINCNHKHYYMTQGKSLNVCFLCGRTCHTCSSQFNL</sequence>
<evidence type="ECO:0000313" key="2">
    <source>
        <dbReference type="Proteomes" id="UP000230750"/>
    </source>
</evidence>
<dbReference type="EMBL" id="MRZV01001432">
    <property type="protein sequence ID" value="PIK37903.1"/>
    <property type="molecule type" value="Genomic_DNA"/>
</dbReference>
<proteinExistence type="predicted"/>
<keyword evidence="2" id="KW-1185">Reference proteome</keyword>
<name>A0A2G8JQA1_STIJA</name>
<dbReference type="Gene3D" id="1.10.579.10">
    <property type="entry name" value="DNA Cyclobutane Dipyrimidine Photolyase, subunit A, domain 3"/>
    <property type="match status" value="1"/>
</dbReference>